<feature type="region of interest" description="Disordered" evidence="1">
    <location>
        <begin position="237"/>
        <end position="306"/>
    </location>
</feature>
<protein>
    <submittedName>
        <fullName evidence="2">Uncharacterized protein</fullName>
    </submittedName>
</protein>
<feature type="compositionally biased region" description="Acidic residues" evidence="1">
    <location>
        <begin position="441"/>
        <end position="463"/>
    </location>
</feature>
<evidence type="ECO:0000313" key="2">
    <source>
        <dbReference type="EnsemblMetazoa" id="tetur01g06300.1"/>
    </source>
</evidence>
<feature type="compositionally biased region" description="Polar residues" evidence="1">
    <location>
        <begin position="886"/>
        <end position="897"/>
    </location>
</feature>
<feature type="compositionally biased region" description="Polar residues" evidence="1">
    <location>
        <begin position="908"/>
        <end position="937"/>
    </location>
</feature>
<feature type="compositionally biased region" description="Acidic residues" evidence="1">
    <location>
        <begin position="545"/>
        <end position="554"/>
    </location>
</feature>
<dbReference type="OMA" id="MYQPMAS"/>
<feature type="compositionally biased region" description="Basic residues" evidence="1">
    <location>
        <begin position="595"/>
        <end position="610"/>
    </location>
</feature>
<feature type="region of interest" description="Disordered" evidence="1">
    <location>
        <begin position="382"/>
        <end position="639"/>
    </location>
</feature>
<keyword evidence="3" id="KW-1185">Reference proteome</keyword>
<dbReference type="HOGENOM" id="CLU_307648_0_0_1"/>
<evidence type="ECO:0000256" key="1">
    <source>
        <dbReference type="SAM" id="MobiDB-lite"/>
    </source>
</evidence>
<organism evidence="2 3">
    <name type="scientific">Tetranychus urticae</name>
    <name type="common">Two-spotted spider mite</name>
    <dbReference type="NCBI Taxonomy" id="32264"/>
    <lineage>
        <taxon>Eukaryota</taxon>
        <taxon>Metazoa</taxon>
        <taxon>Ecdysozoa</taxon>
        <taxon>Arthropoda</taxon>
        <taxon>Chelicerata</taxon>
        <taxon>Arachnida</taxon>
        <taxon>Acari</taxon>
        <taxon>Acariformes</taxon>
        <taxon>Trombidiformes</taxon>
        <taxon>Prostigmata</taxon>
        <taxon>Eleutherengona</taxon>
        <taxon>Raphignathae</taxon>
        <taxon>Tetranychoidea</taxon>
        <taxon>Tetranychidae</taxon>
        <taxon>Tetranychus</taxon>
    </lineage>
</organism>
<dbReference type="EnsemblMetazoa" id="tetur01g06300.1">
    <property type="protein sequence ID" value="tetur01g06300.1"/>
    <property type="gene ID" value="tetur01g06300"/>
</dbReference>
<feature type="region of interest" description="Disordered" evidence="1">
    <location>
        <begin position="867"/>
        <end position="941"/>
    </location>
</feature>
<feature type="region of interest" description="Disordered" evidence="1">
    <location>
        <begin position="187"/>
        <end position="214"/>
    </location>
</feature>
<reference evidence="2" key="2">
    <citation type="submission" date="2015-06" db="UniProtKB">
        <authorList>
            <consortium name="EnsemblMetazoa"/>
        </authorList>
    </citation>
    <scope>IDENTIFICATION</scope>
</reference>
<dbReference type="KEGG" id="tut:107366983"/>
<feature type="compositionally biased region" description="Polar residues" evidence="1">
    <location>
        <begin position="270"/>
        <end position="282"/>
    </location>
</feature>
<sequence>MEIQDIDEIELSMPPRKGKRQHVQTTSRAKCLVSLFVLVNYCLIANVDGQLMRLDRLQSRMVQKRSDRGSPALRGLLDTLLEPTRKASSSNGWKGFVFMDPLFKVQRSPSSSASVIQSASVPSSPSFSMDSPQYETESAPIPYIMEPPVDMYQPMASNTRYSTAKRPYDDYYDDDENGEPIPRVRTRKVKSVTTTTKKPNPTPAISIGPASGGGTAIRLGKAKITFKKGSISLGPVEDHESELKKSSNIDKSTKRPYHNYGDETEANDYIGTSSRNQGSERQQSNRDSKEHLDSRPVYSEDDYGPKYAANYKTSATGYYQSYKPYHNLDTLMDKQVNPNQGHRASLNEHTSNYSPQPVYKGSSKSAVTETYLTKGDYDYEDSVVTELSSRKKIRGKRRDESVIGEDEENNEDRESTVAKLNEKREKRKKNGNSKTTKKDFETDEDESKLTTENDDELTEDIDVTTEKISSLTSTTRASRKKSSNKPKSQQNSSTSSPKVTSSRTNRNKAKAAKTTVKPDDSGSTDEKRLIKEHRASETDSVNHDDNDDEEENGENVDTKKAIVDSEDEEEDEKPSKLTTLLTTPATATTKSSESKRRKSNSRQNVRRKNNSNRSSISTPKSTMIQLDDRQSSKSNMDTVYIGNRGQTIKADQSKSKKGSIESVSILPGVETSSDRGTIVTLKMSDDPSLGVIGSSSNSRKPGTIYQIRLTSKIPTEPAIVTKIAEDNGSVDIGKDENSLNRLIKMMQDTLEDIRKSQTSLLPSTSSSSPCPPSNSQVIIEPIPTTPKPSLILSNLKTSTVKPLVDPFLNLHHGNITVVPASMGNVSDIVDMLVKTSKFMQPSTSEKTVFSSIVDKTPIIKEITSEVGDNIEDKKSGTSDNFPIDLDSNNQSINSSDRPQAEESRTKGMKQNFNQQANTDENSDQIESTRQTGSINNDNGDDVPIIVVLLPPEDDINKGTIN</sequence>
<feature type="compositionally biased region" description="Basic and acidic residues" evidence="1">
    <location>
        <begin position="412"/>
        <end position="424"/>
    </location>
</feature>
<feature type="compositionally biased region" description="Basic and acidic residues" evidence="1">
    <location>
        <begin position="237"/>
        <end position="253"/>
    </location>
</feature>
<gene>
    <name evidence="2" type="primary">107366983</name>
</gene>
<feature type="compositionally biased region" description="Low complexity" evidence="1">
    <location>
        <begin position="485"/>
        <end position="504"/>
    </location>
</feature>
<dbReference type="EMBL" id="CAEY01000447">
    <property type="status" value="NOT_ANNOTATED_CDS"/>
    <property type="molecule type" value="Genomic_DNA"/>
</dbReference>
<feature type="compositionally biased region" description="Acidic residues" evidence="1">
    <location>
        <begin position="402"/>
        <end position="411"/>
    </location>
</feature>
<evidence type="ECO:0000313" key="3">
    <source>
        <dbReference type="Proteomes" id="UP000015104"/>
    </source>
</evidence>
<accession>T1JRB5</accession>
<feature type="compositionally biased region" description="Low complexity" evidence="1">
    <location>
        <begin position="576"/>
        <end position="591"/>
    </location>
</feature>
<reference evidence="3" key="1">
    <citation type="submission" date="2011-08" db="EMBL/GenBank/DDBJ databases">
        <authorList>
            <person name="Rombauts S."/>
        </authorList>
    </citation>
    <scope>NUCLEOTIDE SEQUENCE</scope>
    <source>
        <strain evidence="3">London</strain>
    </source>
</reference>
<feature type="compositionally biased region" description="Basic and acidic residues" evidence="1">
    <location>
        <begin position="516"/>
        <end position="544"/>
    </location>
</feature>
<dbReference type="AlphaFoldDB" id="T1JRB5"/>
<dbReference type="Proteomes" id="UP000015104">
    <property type="component" value="Unassembled WGS sequence"/>
</dbReference>
<feature type="compositionally biased region" description="Basic and acidic residues" evidence="1">
    <location>
        <begin position="283"/>
        <end position="294"/>
    </location>
</feature>
<proteinExistence type="predicted"/>
<feature type="region of interest" description="Disordered" evidence="1">
    <location>
        <begin position="332"/>
        <end position="365"/>
    </location>
</feature>
<dbReference type="OrthoDB" id="10552074at2759"/>
<feature type="compositionally biased region" description="Polar residues" evidence="1">
    <location>
        <begin position="336"/>
        <end position="355"/>
    </location>
</feature>
<name>T1JRB5_TETUR</name>